<proteinExistence type="predicted"/>
<evidence type="ECO:0000313" key="3">
    <source>
        <dbReference type="Proteomes" id="UP001501710"/>
    </source>
</evidence>
<gene>
    <name evidence="2" type="ORF">GCM10022254_17180</name>
</gene>
<feature type="region of interest" description="Disordered" evidence="1">
    <location>
        <begin position="21"/>
        <end position="53"/>
    </location>
</feature>
<comment type="caution">
    <text evidence="2">The sequence shown here is derived from an EMBL/GenBank/DDBJ whole genome shotgun (WGS) entry which is preliminary data.</text>
</comment>
<protein>
    <submittedName>
        <fullName evidence="2">Uncharacterized protein</fullName>
    </submittedName>
</protein>
<dbReference type="Proteomes" id="UP001501710">
    <property type="component" value="Unassembled WGS sequence"/>
</dbReference>
<name>A0ABP8BVX1_9ACTN</name>
<organism evidence="2 3">
    <name type="scientific">Actinomadura meridiana</name>
    <dbReference type="NCBI Taxonomy" id="559626"/>
    <lineage>
        <taxon>Bacteria</taxon>
        <taxon>Bacillati</taxon>
        <taxon>Actinomycetota</taxon>
        <taxon>Actinomycetes</taxon>
        <taxon>Streptosporangiales</taxon>
        <taxon>Thermomonosporaceae</taxon>
        <taxon>Actinomadura</taxon>
    </lineage>
</organism>
<keyword evidence="3" id="KW-1185">Reference proteome</keyword>
<sequence>MLQQGAVDLREDLVGQVADIDAGDLGADPPADPADVEVGHGATSSHGDVQEESGGSLWLREKHSRPPVVNYSDQIDRKYFLPNMLT</sequence>
<reference evidence="3" key="1">
    <citation type="journal article" date="2019" name="Int. J. Syst. Evol. Microbiol.">
        <title>The Global Catalogue of Microorganisms (GCM) 10K type strain sequencing project: providing services to taxonomists for standard genome sequencing and annotation.</title>
        <authorList>
            <consortium name="The Broad Institute Genomics Platform"/>
            <consortium name="The Broad Institute Genome Sequencing Center for Infectious Disease"/>
            <person name="Wu L."/>
            <person name="Ma J."/>
        </authorList>
    </citation>
    <scope>NUCLEOTIDE SEQUENCE [LARGE SCALE GENOMIC DNA]</scope>
    <source>
        <strain evidence="3">JCM 17440</strain>
    </source>
</reference>
<accession>A0ABP8BVX1</accession>
<evidence type="ECO:0000256" key="1">
    <source>
        <dbReference type="SAM" id="MobiDB-lite"/>
    </source>
</evidence>
<dbReference type="EMBL" id="BAABAS010000004">
    <property type="protein sequence ID" value="GAA4228025.1"/>
    <property type="molecule type" value="Genomic_DNA"/>
</dbReference>
<evidence type="ECO:0000313" key="2">
    <source>
        <dbReference type="EMBL" id="GAA4228025.1"/>
    </source>
</evidence>